<evidence type="ECO:0000313" key="1">
    <source>
        <dbReference type="EMBL" id="GJM64174.1"/>
    </source>
</evidence>
<protein>
    <submittedName>
        <fullName evidence="1">Uncharacterized protein</fullName>
    </submittedName>
</protein>
<name>A0AAN4W3E6_9BACT</name>
<gene>
    <name evidence="1" type="ORF">PEDI_47260</name>
</gene>
<proteinExistence type="predicted"/>
<dbReference type="AlphaFoldDB" id="A0AAN4W3E6"/>
<sequence>MPGVLNRIISTGPRRRINGLSFSKKFLKKYYQKNKTEEGKTSPQHFICPKNCAYQKSPKTVKIINSASSLKIPLPHLLANFNKRLSHYKGEQISATTIQN</sequence>
<keyword evidence="2" id="KW-1185">Reference proteome</keyword>
<reference evidence="1 2" key="1">
    <citation type="submission" date="2021-12" db="EMBL/GenBank/DDBJ databases">
        <title>Genome sequencing of bacteria with rrn-lacking chromosome and rrn-plasmid.</title>
        <authorList>
            <person name="Anda M."/>
            <person name="Iwasaki W."/>
        </authorList>
    </citation>
    <scope>NUCLEOTIDE SEQUENCE [LARGE SCALE GENOMIC DNA]</scope>
    <source>
        <strain evidence="1 2">NBRC 15940</strain>
    </source>
</reference>
<evidence type="ECO:0000313" key="2">
    <source>
        <dbReference type="Proteomes" id="UP001310022"/>
    </source>
</evidence>
<accession>A0AAN4W3E6</accession>
<comment type="caution">
    <text evidence="1">The sequence shown here is derived from an EMBL/GenBank/DDBJ whole genome shotgun (WGS) entry which is preliminary data.</text>
</comment>
<dbReference type="Proteomes" id="UP001310022">
    <property type="component" value="Unassembled WGS sequence"/>
</dbReference>
<organism evidence="1 2">
    <name type="scientific">Persicobacter diffluens</name>
    <dbReference type="NCBI Taxonomy" id="981"/>
    <lineage>
        <taxon>Bacteria</taxon>
        <taxon>Pseudomonadati</taxon>
        <taxon>Bacteroidota</taxon>
        <taxon>Cytophagia</taxon>
        <taxon>Cytophagales</taxon>
        <taxon>Persicobacteraceae</taxon>
        <taxon>Persicobacter</taxon>
    </lineage>
</organism>
<dbReference type="EMBL" id="BQKE01000004">
    <property type="protein sequence ID" value="GJM64174.1"/>
    <property type="molecule type" value="Genomic_DNA"/>
</dbReference>